<accession>A0A1Y1YPM0</accession>
<evidence type="ECO:0000256" key="3">
    <source>
        <dbReference type="ARBA" id="ARBA00022630"/>
    </source>
</evidence>
<evidence type="ECO:0000259" key="7">
    <source>
        <dbReference type="Pfam" id="PF01494"/>
    </source>
</evidence>
<dbReference type="GO" id="GO:0004497">
    <property type="term" value="F:monooxygenase activity"/>
    <property type="evidence" value="ECO:0007669"/>
    <property type="project" value="UniProtKB-KW"/>
</dbReference>
<dbReference type="Pfam" id="PF01494">
    <property type="entry name" value="FAD_binding_3"/>
    <property type="match status" value="1"/>
</dbReference>
<protein>
    <recommendedName>
        <fullName evidence="7">FAD-binding domain-containing protein</fullName>
    </recommendedName>
</protein>
<evidence type="ECO:0000256" key="2">
    <source>
        <dbReference type="ARBA" id="ARBA00007992"/>
    </source>
</evidence>
<dbReference type="InterPro" id="IPR002938">
    <property type="entry name" value="FAD-bd"/>
</dbReference>
<dbReference type="STRING" id="1231657.A0A1Y1YPM0"/>
<evidence type="ECO:0000313" key="9">
    <source>
        <dbReference type="Proteomes" id="UP000193144"/>
    </source>
</evidence>
<evidence type="ECO:0000256" key="6">
    <source>
        <dbReference type="ARBA" id="ARBA00023033"/>
    </source>
</evidence>
<dbReference type="EMBL" id="MCFA01000190">
    <property type="protein sequence ID" value="ORX99967.1"/>
    <property type="molecule type" value="Genomic_DNA"/>
</dbReference>
<evidence type="ECO:0000256" key="1">
    <source>
        <dbReference type="ARBA" id="ARBA00001974"/>
    </source>
</evidence>
<proteinExistence type="inferred from homology"/>
<keyword evidence="5" id="KW-0560">Oxidoreductase</keyword>
<keyword evidence="9" id="KW-1185">Reference proteome</keyword>
<keyword evidence="3" id="KW-0285">Flavoprotein</keyword>
<sequence>MAIEYLTKGDENKFHPDKWKPDGTTGLPPRCADTHLEVLIVGAGPSGLMTALECWRRGHKVVGILERSAGPVYAGDIIIVAPSAIAAFRHWPGMCKELEADRVDSTMYYRKHTGELILGPTSFGFNDPEFLAGREGYPMAAPHQIRKSFYQTLLRQVARVGLKVEYGHRVDRYFEDEAAGVGGVVTQDGTIRVAHIVIAADANKTRSDLLMTGNPEPPRSAGMSVYRTSLPTKLAMCDEAFRKRWGDIKESVHEFWLGPGMHLGLMVSPEFIAWGLTPRDHLVQKDGVEPIESWDPDIDPEEVLKVLRRVPDWDPAIEGLIRATPKGAVVHWPLLWRNPRKGWTSEGARVVQVGDAAHSTIPASASGATLALEDAVTLAACLQLSCAGGGGEGAPLGARVYNLLRYERVSCSQKMSFVNAEILGAANMEEMKKDPEKVRVRFSKWLFQHDPEAYVYEKYGQAFAHLVFGAEFQNPNLPPGHKFKPWTLEQVLEDAKNGKPIVDVLDGDWS</sequence>
<comment type="caution">
    <text evidence="8">The sequence shown here is derived from an EMBL/GenBank/DDBJ whole genome shotgun (WGS) entry which is preliminary data.</text>
</comment>
<dbReference type="OrthoDB" id="16820at2759"/>
<keyword evidence="4" id="KW-0274">FAD</keyword>
<dbReference type="InterPro" id="IPR050493">
    <property type="entry name" value="FAD-dep_Monooxygenase_BioMet"/>
</dbReference>
<keyword evidence="6" id="KW-0503">Monooxygenase</keyword>
<organism evidence="8 9">
    <name type="scientific">Clohesyomyces aquaticus</name>
    <dbReference type="NCBI Taxonomy" id="1231657"/>
    <lineage>
        <taxon>Eukaryota</taxon>
        <taxon>Fungi</taxon>
        <taxon>Dikarya</taxon>
        <taxon>Ascomycota</taxon>
        <taxon>Pezizomycotina</taxon>
        <taxon>Dothideomycetes</taxon>
        <taxon>Pleosporomycetidae</taxon>
        <taxon>Pleosporales</taxon>
        <taxon>Lindgomycetaceae</taxon>
        <taxon>Clohesyomyces</taxon>
    </lineage>
</organism>
<evidence type="ECO:0000256" key="5">
    <source>
        <dbReference type="ARBA" id="ARBA00023002"/>
    </source>
</evidence>
<dbReference type="GO" id="GO:0071949">
    <property type="term" value="F:FAD binding"/>
    <property type="evidence" value="ECO:0007669"/>
    <property type="project" value="InterPro"/>
</dbReference>
<dbReference type="PANTHER" id="PTHR13789:SF315">
    <property type="entry name" value="FAD-DEPENDENT MONOOXYGENASE MDPD"/>
    <property type="match status" value="1"/>
</dbReference>
<name>A0A1Y1YPM0_9PLEO</name>
<dbReference type="Proteomes" id="UP000193144">
    <property type="component" value="Unassembled WGS sequence"/>
</dbReference>
<dbReference type="Gene3D" id="3.50.50.60">
    <property type="entry name" value="FAD/NAD(P)-binding domain"/>
    <property type="match status" value="1"/>
</dbReference>
<dbReference type="SUPFAM" id="SSF51905">
    <property type="entry name" value="FAD/NAD(P)-binding domain"/>
    <property type="match status" value="1"/>
</dbReference>
<dbReference type="PANTHER" id="PTHR13789">
    <property type="entry name" value="MONOOXYGENASE"/>
    <property type="match status" value="1"/>
</dbReference>
<dbReference type="PRINTS" id="PR00420">
    <property type="entry name" value="RNGMNOXGNASE"/>
</dbReference>
<feature type="domain" description="FAD-binding" evidence="7">
    <location>
        <begin position="36"/>
        <end position="391"/>
    </location>
</feature>
<reference evidence="8 9" key="1">
    <citation type="submission" date="2016-07" db="EMBL/GenBank/DDBJ databases">
        <title>Pervasive Adenine N6-methylation of Active Genes in Fungi.</title>
        <authorList>
            <consortium name="DOE Joint Genome Institute"/>
            <person name="Mondo S.J."/>
            <person name="Dannebaum R.O."/>
            <person name="Kuo R.C."/>
            <person name="Labutti K."/>
            <person name="Haridas S."/>
            <person name="Kuo A."/>
            <person name="Salamov A."/>
            <person name="Ahrendt S.R."/>
            <person name="Lipzen A."/>
            <person name="Sullivan W."/>
            <person name="Andreopoulos W.B."/>
            <person name="Clum A."/>
            <person name="Lindquist E."/>
            <person name="Daum C."/>
            <person name="Ramamoorthy G.K."/>
            <person name="Gryganskyi A."/>
            <person name="Culley D."/>
            <person name="Magnuson J.K."/>
            <person name="James T.Y."/>
            <person name="O'Malley M.A."/>
            <person name="Stajich J.E."/>
            <person name="Spatafora J.W."/>
            <person name="Visel A."/>
            <person name="Grigoriev I.V."/>
        </authorList>
    </citation>
    <scope>NUCLEOTIDE SEQUENCE [LARGE SCALE GENOMIC DNA]</scope>
    <source>
        <strain evidence="8 9">CBS 115471</strain>
    </source>
</reference>
<comment type="similarity">
    <text evidence="2">Belongs to the paxM FAD-dependent monooxygenase family.</text>
</comment>
<dbReference type="InterPro" id="IPR036188">
    <property type="entry name" value="FAD/NAD-bd_sf"/>
</dbReference>
<evidence type="ECO:0000313" key="8">
    <source>
        <dbReference type="EMBL" id="ORX99967.1"/>
    </source>
</evidence>
<gene>
    <name evidence="8" type="ORF">BCR34DRAFT_495046</name>
</gene>
<dbReference type="AlphaFoldDB" id="A0A1Y1YPM0"/>
<evidence type="ECO:0000256" key="4">
    <source>
        <dbReference type="ARBA" id="ARBA00022827"/>
    </source>
</evidence>
<comment type="cofactor">
    <cofactor evidence="1">
        <name>FAD</name>
        <dbReference type="ChEBI" id="CHEBI:57692"/>
    </cofactor>
</comment>